<reference evidence="2" key="1">
    <citation type="submission" date="2021-06" db="EMBL/GenBank/DDBJ databases">
        <authorList>
            <person name="Kallberg Y."/>
            <person name="Tangrot J."/>
            <person name="Rosling A."/>
        </authorList>
    </citation>
    <scope>NUCLEOTIDE SEQUENCE</scope>
    <source>
        <strain evidence="2">UK204</strain>
    </source>
</reference>
<keyword evidence="3" id="KW-1185">Reference proteome</keyword>
<dbReference type="Proteomes" id="UP000789570">
    <property type="component" value="Unassembled WGS sequence"/>
</dbReference>
<dbReference type="AlphaFoldDB" id="A0A9N9FSN5"/>
<proteinExistence type="predicted"/>
<evidence type="ECO:0000256" key="1">
    <source>
        <dbReference type="SAM" id="MobiDB-lite"/>
    </source>
</evidence>
<gene>
    <name evidence="2" type="ORF">FCALED_LOCUS6516</name>
</gene>
<comment type="caution">
    <text evidence="2">The sequence shown here is derived from an EMBL/GenBank/DDBJ whole genome shotgun (WGS) entry which is preliminary data.</text>
</comment>
<sequence length="325" mass="36197">MTNQNHELMVVNVEGEVTAGNGKQYETTLSPQPSSNEPKEQDSVSESYEISDDKKSVITPQCSIWKINDNLEIKNKRKSEIPHNLDLPPTPTFAPSSYCDNNSPTSSPCFSSYFDIYQTTFDTSISCSEGNLPTDSPDTPPLSPPGSPLIVESSCSPKSPDSVLNSPSLPLLPLLSNLEQRHVENRPRRVSFNKTVTFIPHIPPPPNKIRKKLTREASLRQKDLVVKVEDLGKVRLDGKNGRVIKIVPNVFPGPLNGEYGQCGVMLKDVDVSMEISSPNTSKNCDSNEDEDEEDVLYITAVPIVEKDKKLRLGKHFKRYYNKLVQ</sequence>
<accession>A0A9N9FSN5</accession>
<protein>
    <submittedName>
        <fullName evidence="2">15501_t:CDS:1</fullName>
    </submittedName>
</protein>
<name>A0A9N9FSN5_9GLOM</name>
<evidence type="ECO:0000313" key="3">
    <source>
        <dbReference type="Proteomes" id="UP000789570"/>
    </source>
</evidence>
<evidence type="ECO:0000313" key="2">
    <source>
        <dbReference type="EMBL" id="CAG8559252.1"/>
    </source>
</evidence>
<feature type="region of interest" description="Disordered" evidence="1">
    <location>
        <begin position="14"/>
        <end position="54"/>
    </location>
</feature>
<organism evidence="2 3">
    <name type="scientific">Funneliformis caledonium</name>
    <dbReference type="NCBI Taxonomy" id="1117310"/>
    <lineage>
        <taxon>Eukaryota</taxon>
        <taxon>Fungi</taxon>
        <taxon>Fungi incertae sedis</taxon>
        <taxon>Mucoromycota</taxon>
        <taxon>Glomeromycotina</taxon>
        <taxon>Glomeromycetes</taxon>
        <taxon>Glomerales</taxon>
        <taxon>Glomeraceae</taxon>
        <taxon>Funneliformis</taxon>
    </lineage>
</organism>
<dbReference type="EMBL" id="CAJVPQ010001569">
    <property type="protein sequence ID" value="CAG8559252.1"/>
    <property type="molecule type" value="Genomic_DNA"/>
</dbReference>
<feature type="compositionally biased region" description="Polar residues" evidence="1">
    <location>
        <begin position="24"/>
        <end position="36"/>
    </location>
</feature>
<dbReference type="OrthoDB" id="2397895at2759"/>